<dbReference type="AlphaFoldDB" id="A0RXM1"/>
<protein>
    <submittedName>
        <fullName evidence="1">Uncharacterized protein</fullName>
    </submittedName>
</protein>
<dbReference type="EnsemblBacteria" id="ABK78088">
    <property type="protein sequence ID" value="ABK78088"/>
    <property type="gene ID" value="CENSYa_1466"/>
</dbReference>
<dbReference type="STRING" id="414004.CENSYa_1466"/>
<organism evidence="1 2">
    <name type="scientific">Cenarchaeum symbiosum (strain A)</name>
    <dbReference type="NCBI Taxonomy" id="414004"/>
    <lineage>
        <taxon>Archaea</taxon>
        <taxon>Nitrososphaerota</taxon>
        <taxon>Candidatus Cenarchaeales</taxon>
        <taxon>Candidatus Cenarchaeaceae</taxon>
        <taxon>Candidatus Cenarchaeum</taxon>
    </lineage>
</organism>
<dbReference type="Proteomes" id="UP000000758">
    <property type="component" value="Chromosome"/>
</dbReference>
<proteinExistence type="predicted"/>
<accession>A0RXM1</accession>
<name>A0RXM1_CENSY</name>
<sequence>MVTSLSYISLSMGLCRSLKVNHLVMILFSCPNLNTHLAVPVRFNLAGPARRAWSRPIASQGTYSLDQNWSSRGLSAR</sequence>
<dbReference type="HOGENOM" id="CLU_2629533_0_0_2"/>
<gene>
    <name evidence="1" type="ordered locus">CENSYa_1466</name>
</gene>
<keyword evidence="2" id="KW-1185">Reference proteome</keyword>
<evidence type="ECO:0000313" key="2">
    <source>
        <dbReference type="Proteomes" id="UP000000758"/>
    </source>
</evidence>
<evidence type="ECO:0000313" key="1">
    <source>
        <dbReference type="EMBL" id="ABK78088.1"/>
    </source>
</evidence>
<reference evidence="1 2" key="1">
    <citation type="journal article" date="2006" name="Proc. Natl. Acad. Sci. U.S.A.">
        <title>Genomic analysis of the uncultivated marine crenarchaeote Cenarchaeum symbiosum.</title>
        <authorList>
            <person name="Hallam S.J."/>
            <person name="Konstantinidis K.T."/>
            <person name="Putnam N."/>
            <person name="Schleper C."/>
            <person name="Watanabe Y."/>
            <person name="Sugahara J."/>
            <person name="Preston C."/>
            <person name="de la Torre J."/>
            <person name="Richardson P.M."/>
            <person name="DeLong E.F."/>
        </authorList>
    </citation>
    <scope>NUCLEOTIDE SEQUENCE [LARGE SCALE GENOMIC DNA]</scope>
    <source>
        <strain evidence="2">A</strain>
    </source>
</reference>
<dbReference type="KEGG" id="csy:CENSYa_1466"/>
<dbReference type="EMBL" id="DP000238">
    <property type="protein sequence ID" value="ABK78088.1"/>
    <property type="molecule type" value="Genomic_DNA"/>
</dbReference>